<organism evidence="1 2">
    <name type="scientific">Rhynchosporium agropyri</name>
    <dbReference type="NCBI Taxonomy" id="914238"/>
    <lineage>
        <taxon>Eukaryota</taxon>
        <taxon>Fungi</taxon>
        <taxon>Dikarya</taxon>
        <taxon>Ascomycota</taxon>
        <taxon>Pezizomycotina</taxon>
        <taxon>Leotiomycetes</taxon>
        <taxon>Helotiales</taxon>
        <taxon>Ploettnerulaceae</taxon>
        <taxon>Rhynchosporium</taxon>
    </lineage>
</organism>
<keyword evidence="2" id="KW-1185">Reference proteome</keyword>
<gene>
    <name evidence="1" type="ORF">RAG0_06225</name>
</gene>
<evidence type="ECO:0000313" key="2">
    <source>
        <dbReference type="Proteomes" id="UP000178912"/>
    </source>
</evidence>
<proteinExistence type="predicted"/>
<protein>
    <submittedName>
        <fullName evidence="1">Uncharacterized protein</fullName>
    </submittedName>
</protein>
<dbReference type="EMBL" id="FJUX01000030">
    <property type="protein sequence ID" value="CZS97103.1"/>
    <property type="molecule type" value="Genomic_DNA"/>
</dbReference>
<dbReference type="AlphaFoldDB" id="A0A1E1KGB5"/>
<name>A0A1E1KGB5_9HELO</name>
<dbReference type="Proteomes" id="UP000178912">
    <property type="component" value="Unassembled WGS sequence"/>
</dbReference>
<sequence length="102" mass="11054">MSCAIDFSDLWLCASRIRRHDPRAVGEHIANTSPCATSKFISSVYSSNGFCSLKEDCRDMSRRRAVPGNVVLDPIFSRLVGSVVDRSSSGVQAPLSAAYAND</sequence>
<reference evidence="2" key="1">
    <citation type="submission" date="2016-03" db="EMBL/GenBank/DDBJ databases">
        <authorList>
            <person name="Guldener U."/>
        </authorList>
    </citation>
    <scope>NUCLEOTIDE SEQUENCE [LARGE SCALE GENOMIC DNA]</scope>
    <source>
        <strain evidence="2">04CH-RAC-A.6.1</strain>
    </source>
</reference>
<accession>A0A1E1KGB5</accession>
<evidence type="ECO:0000313" key="1">
    <source>
        <dbReference type="EMBL" id="CZS97103.1"/>
    </source>
</evidence>